<name>X0KQH8_FUSOX</name>
<sequence>MQVNLFKILAITAAFSTVQSAPVETAEGQVTREQVNETHVNEAVVDDAVPQKGCVKEEAPHISTRERVGDIFARACYDYDCYLDSQLRATIESTSRRVGIRARDVWAVVEEQHPESSFTQRDIYNARALINREKLNGYIPTAALIKLFDEMEIPYLVKWAGDQPNRLLGLIWTFPYCIQM</sequence>
<evidence type="ECO:0000256" key="1">
    <source>
        <dbReference type="SAM" id="SignalP"/>
    </source>
</evidence>
<evidence type="ECO:0000313" key="2">
    <source>
        <dbReference type="EMBL" id="EXM15859.1"/>
    </source>
</evidence>
<reference evidence="2" key="2">
    <citation type="submission" date="2012-05" db="EMBL/GenBank/DDBJ databases">
        <title>The Genome Annotation of Fusarium oxysporum Cotton.</title>
        <authorList>
            <consortium name="The Broad Institute Genomics Platform"/>
            <person name="Ma L.-J."/>
            <person name="Corby-Kistler H."/>
            <person name="Broz K."/>
            <person name="Gale L.R."/>
            <person name="Jonkers W."/>
            <person name="O'Donnell K."/>
            <person name="Ploetz R."/>
            <person name="Steinberg C."/>
            <person name="Schwartz D.C."/>
            <person name="VanEtten H."/>
            <person name="Zhou S."/>
            <person name="Young S.K."/>
            <person name="Zeng Q."/>
            <person name="Gargeya S."/>
            <person name="Fitzgerald M."/>
            <person name="Abouelleil A."/>
            <person name="Alvarado L."/>
            <person name="Chapman S.B."/>
            <person name="Gainer-Dewar J."/>
            <person name="Goldberg J."/>
            <person name="Griggs A."/>
            <person name="Gujja S."/>
            <person name="Hansen M."/>
            <person name="Howarth C."/>
            <person name="Imamovic A."/>
            <person name="Ireland A."/>
            <person name="Larimer J."/>
            <person name="McCowan C."/>
            <person name="Murphy C."/>
            <person name="Pearson M."/>
            <person name="Poon T.W."/>
            <person name="Priest M."/>
            <person name="Roberts A."/>
            <person name="Saif S."/>
            <person name="Shea T."/>
            <person name="Sykes S."/>
            <person name="Wortman J."/>
            <person name="Nusbaum C."/>
            <person name="Birren B."/>
        </authorList>
    </citation>
    <scope>NUCLEOTIDE SEQUENCE</scope>
    <source>
        <strain evidence="2">25433</strain>
    </source>
</reference>
<dbReference type="EMBL" id="JH658010">
    <property type="protein sequence ID" value="EXM15859.1"/>
    <property type="molecule type" value="Genomic_DNA"/>
</dbReference>
<dbReference type="OrthoDB" id="4711424at2759"/>
<feature type="signal peptide" evidence="1">
    <location>
        <begin position="1"/>
        <end position="20"/>
    </location>
</feature>
<organism evidence="2">
    <name type="scientific">Fusarium oxysporum f. sp. vasinfectum 25433</name>
    <dbReference type="NCBI Taxonomy" id="1089449"/>
    <lineage>
        <taxon>Eukaryota</taxon>
        <taxon>Fungi</taxon>
        <taxon>Dikarya</taxon>
        <taxon>Ascomycota</taxon>
        <taxon>Pezizomycotina</taxon>
        <taxon>Sordariomycetes</taxon>
        <taxon>Hypocreomycetidae</taxon>
        <taxon>Hypocreales</taxon>
        <taxon>Nectriaceae</taxon>
        <taxon>Fusarium</taxon>
        <taxon>Fusarium oxysporum species complex</taxon>
    </lineage>
</organism>
<gene>
    <name evidence="2" type="ORF">FOTG_15814</name>
</gene>
<reference evidence="2" key="1">
    <citation type="submission" date="2011-11" db="EMBL/GenBank/DDBJ databases">
        <title>The Genome Sequence of Fusarium oxysporum Cotton.</title>
        <authorList>
            <consortium name="The Broad Institute Genome Sequencing Platform"/>
            <person name="Ma L.-J."/>
            <person name="Gale L.R."/>
            <person name="Schwartz D.C."/>
            <person name="Zhou S."/>
            <person name="Corby-Kistler H."/>
            <person name="Young S.K."/>
            <person name="Zeng Q."/>
            <person name="Gargeya S."/>
            <person name="Fitzgerald M."/>
            <person name="Haas B."/>
            <person name="Abouelleil A."/>
            <person name="Alvarado L."/>
            <person name="Arachchi H.M."/>
            <person name="Berlin A."/>
            <person name="Brown A."/>
            <person name="Chapman S.B."/>
            <person name="Chen Z."/>
            <person name="Dunbar C."/>
            <person name="Freedman E."/>
            <person name="Gearin G."/>
            <person name="Goldberg J."/>
            <person name="Griggs A."/>
            <person name="Gujja S."/>
            <person name="Heiman D."/>
            <person name="Howarth C."/>
            <person name="Larson L."/>
            <person name="Lui A."/>
            <person name="MacDonald P.J.P."/>
            <person name="Montmayeur A."/>
            <person name="Murphy C."/>
            <person name="Neiman D."/>
            <person name="Pearson M."/>
            <person name="Priest M."/>
            <person name="Roberts A."/>
            <person name="Saif S."/>
            <person name="Shea T."/>
            <person name="Shenoy N."/>
            <person name="Sisk P."/>
            <person name="Stolte C."/>
            <person name="Sykes S."/>
            <person name="Wortman J."/>
            <person name="Nusbaum C."/>
            <person name="Birren B."/>
        </authorList>
    </citation>
    <scope>NUCLEOTIDE SEQUENCE [LARGE SCALE GENOMIC DNA]</scope>
    <source>
        <strain evidence="2">25433</strain>
    </source>
</reference>
<protein>
    <submittedName>
        <fullName evidence="2">Uncharacterized protein</fullName>
    </submittedName>
</protein>
<proteinExistence type="predicted"/>
<keyword evidence="1" id="KW-0732">Signal</keyword>
<dbReference type="AlphaFoldDB" id="X0KQH8"/>
<dbReference type="Proteomes" id="UP000030701">
    <property type="component" value="Unassembled WGS sequence"/>
</dbReference>
<dbReference type="HOGENOM" id="CLU_1496269_0_0_1"/>
<accession>X0KQH8</accession>
<feature type="chain" id="PRO_5004941417" evidence="1">
    <location>
        <begin position="21"/>
        <end position="180"/>
    </location>
</feature>